<feature type="region of interest" description="Disordered" evidence="1">
    <location>
        <begin position="192"/>
        <end position="230"/>
    </location>
</feature>
<feature type="compositionally biased region" description="Acidic residues" evidence="1">
    <location>
        <begin position="346"/>
        <end position="358"/>
    </location>
</feature>
<feature type="domain" description="WW" evidence="2">
    <location>
        <begin position="355"/>
        <end position="389"/>
    </location>
</feature>
<feature type="compositionally biased region" description="Basic and acidic residues" evidence="1">
    <location>
        <begin position="383"/>
        <end position="392"/>
    </location>
</feature>
<protein>
    <submittedName>
        <fullName evidence="3">WW domain-containing protein</fullName>
    </submittedName>
</protein>
<feature type="domain" description="WW" evidence="2">
    <location>
        <begin position="419"/>
        <end position="452"/>
    </location>
</feature>
<organism evidence="3 4">
    <name type="scientific">Skeletonema marinoi</name>
    <dbReference type="NCBI Taxonomy" id="267567"/>
    <lineage>
        <taxon>Eukaryota</taxon>
        <taxon>Sar</taxon>
        <taxon>Stramenopiles</taxon>
        <taxon>Ochrophyta</taxon>
        <taxon>Bacillariophyta</taxon>
        <taxon>Coscinodiscophyceae</taxon>
        <taxon>Thalassiosirophycidae</taxon>
        <taxon>Thalassiosirales</taxon>
        <taxon>Skeletonemataceae</taxon>
        <taxon>Skeletonema</taxon>
        <taxon>Skeletonema marinoi-dohrnii complex</taxon>
    </lineage>
</organism>
<feature type="compositionally biased region" description="Basic and acidic residues" evidence="1">
    <location>
        <begin position="16"/>
        <end position="31"/>
    </location>
</feature>
<accession>A0AAD8Y491</accession>
<feature type="compositionally biased region" description="Low complexity" evidence="1">
    <location>
        <begin position="286"/>
        <end position="296"/>
    </location>
</feature>
<dbReference type="Proteomes" id="UP001224775">
    <property type="component" value="Unassembled WGS sequence"/>
</dbReference>
<dbReference type="PROSITE" id="PS50020">
    <property type="entry name" value="WW_DOMAIN_2"/>
    <property type="match status" value="5"/>
</dbReference>
<feature type="compositionally biased region" description="Polar residues" evidence="1">
    <location>
        <begin position="302"/>
        <end position="345"/>
    </location>
</feature>
<feature type="compositionally biased region" description="Acidic residues" evidence="1">
    <location>
        <begin position="398"/>
        <end position="414"/>
    </location>
</feature>
<gene>
    <name evidence="3" type="ORF">QTG54_011049</name>
</gene>
<dbReference type="SMART" id="SM00456">
    <property type="entry name" value="WW"/>
    <property type="match status" value="5"/>
</dbReference>
<dbReference type="PROSITE" id="PS01159">
    <property type="entry name" value="WW_DOMAIN_1"/>
    <property type="match status" value="5"/>
</dbReference>
<comment type="caution">
    <text evidence="3">The sequence shown here is derived from an EMBL/GenBank/DDBJ whole genome shotgun (WGS) entry which is preliminary data.</text>
</comment>
<dbReference type="CDD" id="cd00201">
    <property type="entry name" value="WW"/>
    <property type="match status" value="5"/>
</dbReference>
<feature type="domain" description="WW" evidence="2">
    <location>
        <begin position="464"/>
        <end position="498"/>
    </location>
</feature>
<name>A0AAD8Y491_9STRA</name>
<keyword evidence="4" id="KW-1185">Reference proteome</keyword>
<sequence length="526" mass="58460">MASLAALSSPTGSSQRADDSRDSVTSSKEDFSLPSSFSPSIDDGGNDAMIIHGKEGSVSTLEVYSQDDAKSVNSEQQLALRIDKETKPHHHLLRLLKEMDLGDESSDSTKNEAVASLIGDFERDVTLIQQKIQNEKLLKNTAENPAPLPPGWIALECPDTLDIYYVNEATGDTTWDRPGLDGEMNESILNDSVQSNDRSDQSESVVESDDDYSSSVENTLPPNWIALEDPDSGEMYYANEITGVTTWDRPEAHTEDSSNNEHSVSSGHDDKSQNEHSTLSVRFEDSSNAQSVSSQQNEEDLQTSSQQDDGTYNSSYISQSEEGSHSASYNDKSNNSDFHLSGQTSAEDDDDDDDDDLPEGWYSAIDPDSNERYYCNDETGESQWERPEHEQASQESSQPDEDHDESWQDNEDGGSDASGELPEGWEAILDPSSGEYYYCKWDGTTTWEKPVPDNLNQDTTQSDDGLPENWFAINDPASGDTYYYNEVTNETSWEIPTETNNLMSRLSVQENNNIVYEEDSVTSSKY</sequence>
<dbReference type="AlphaFoldDB" id="A0AAD8Y491"/>
<evidence type="ECO:0000313" key="3">
    <source>
        <dbReference type="EMBL" id="KAK1738380.1"/>
    </source>
</evidence>
<feature type="compositionally biased region" description="Polar residues" evidence="1">
    <location>
        <begin position="454"/>
        <end position="463"/>
    </location>
</feature>
<feature type="compositionally biased region" description="Polar residues" evidence="1">
    <location>
        <begin position="1"/>
        <end position="15"/>
    </location>
</feature>
<feature type="region of interest" description="Disordered" evidence="1">
    <location>
        <begin position="247"/>
        <end position="428"/>
    </location>
</feature>
<reference evidence="3" key="1">
    <citation type="submission" date="2023-06" db="EMBL/GenBank/DDBJ databases">
        <title>Survivors Of The Sea: Transcriptome response of Skeletonema marinoi to long-term dormancy.</title>
        <authorList>
            <person name="Pinder M.I.M."/>
            <person name="Kourtchenko O."/>
            <person name="Robertson E.K."/>
            <person name="Larsson T."/>
            <person name="Maumus F."/>
            <person name="Osuna-Cruz C.M."/>
            <person name="Vancaester E."/>
            <person name="Stenow R."/>
            <person name="Vandepoele K."/>
            <person name="Ploug H."/>
            <person name="Bruchert V."/>
            <person name="Godhe A."/>
            <person name="Topel M."/>
        </authorList>
    </citation>
    <scope>NUCLEOTIDE SEQUENCE</scope>
    <source>
        <strain evidence="3">R05AC</strain>
    </source>
</reference>
<feature type="region of interest" description="Disordered" evidence="1">
    <location>
        <begin position="447"/>
        <end position="468"/>
    </location>
</feature>
<dbReference type="PANTHER" id="PTHR47852">
    <property type="entry name" value="OS06G0298400 PROTEIN"/>
    <property type="match status" value="1"/>
</dbReference>
<feature type="domain" description="WW" evidence="2">
    <location>
        <begin position="218"/>
        <end position="252"/>
    </location>
</feature>
<evidence type="ECO:0000256" key="1">
    <source>
        <dbReference type="SAM" id="MobiDB-lite"/>
    </source>
</evidence>
<feature type="region of interest" description="Disordered" evidence="1">
    <location>
        <begin position="1"/>
        <end position="51"/>
    </location>
</feature>
<proteinExistence type="predicted"/>
<evidence type="ECO:0000259" key="2">
    <source>
        <dbReference type="PROSITE" id="PS50020"/>
    </source>
</evidence>
<dbReference type="EMBL" id="JATAAI010000021">
    <property type="protein sequence ID" value="KAK1738380.1"/>
    <property type="molecule type" value="Genomic_DNA"/>
</dbReference>
<evidence type="ECO:0000313" key="4">
    <source>
        <dbReference type="Proteomes" id="UP001224775"/>
    </source>
</evidence>
<dbReference type="Gene3D" id="2.20.70.10">
    <property type="match status" value="5"/>
</dbReference>
<dbReference type="InterPro" id="IPR036020">
    <property type="entry name" value="WW_dom_sf"/>
</dbReference>
<dbReference type="SUPFAM" id="SSF51045">
    <property type="entry name" value="WW domain"/>
    <property type="match status" value="5"/>
</dbReference>
<dbReference type="InterPro" id="IPR001202">
    <property type="entry name" value="WW_dom"/>
</dbReference>
<feature type="domain" description="WW" evidence="2">
    <location>
        <begin position="146"/>
        <end position="180"/>
    </location>
</feature>
<dbReference type="Pfam" id="PF00397">
    <property type="entry name" value="WW"/>
    <property type="match status" value="5"/>
</dbReference>
<dbReference type="PANTHER" id="PTHR47852:SF2">
    <property type="entry name" value="WW DOMAIN-CONTAINING PROTEIN"/>
    <property type="match status" value="1"/>
</dbReference>